<evidence type="ECO:0000313" key="3">
    <source>
        <dbReference type="Proteomes" id="UP000030765"/>
    </source>
</evidence>
<dbReference type="EnsemblMetazoa" id="ASIC015131-RA">
    <property type="protein sequence ID" value="ASIC015131-PA"/>
    <property type="gene ID" value="ASIC015131"/>
</dbReference>
<reference evidence="2" key="2">
    <citation type="submission" date="2020-05" db="UniProtKB">
        <authorList>
            <consortium name="EnsemblMetazoa"/>
        </authorList>
    </citation>
    <scope>IDENTIFICATION</scope>
</reference>
<dbReference type="VEuPathDB" id="VectorBase:ASIC015131"/>
<sequence length="64" mass="7223">MAARFCKCRSRHILWKQQKQIDGTFAHFSDVIVASDEVLHCHELCMTACASRSGSDRNGAVRWG</sequence>
<protein>
    <submittedName>
        <fullName evidence="1 2">TraB domain-containing protein-like protein</fullName>
    </submittedName>
</protein>
<dbReference type="EMBL" id="ATLV01022029">
    <property type="status" value="NOT_ANNOTATED_CDS"/>
    <property type="molecule type" value="Genomic_DNA"/>
</dbReference>
<accession>A0A084WA42</accession>
<evidence type="ECO:0000313" key="1">
    <source>
        <dbReference type="EMBL" id="KFB47086.1"/>
    </source>
</evidence>
<dbReference type="AlphaFoldDB" id="A0A084WA42"/>
<dbReference type="Proteomes" id="UP000030765">
    <property type="component" value="Unassembled WGS sequence"/>
</dbReference>
<evidence type="ECO:0000313" key="2">
    <source>
        <dbReference type="EnsemblMetazoa" id="ASIC015131-PA"/>
    </source>
</evidence>
<reference evidence="1 3" key="1">
    <citation type="journal article" date="2014" name="BMC Genomics">
        <title>Genome sequence of Anopheles sinensis provides insight into genetics basis of mosquito competence for malaria parasites.</title>
        <authorList>
            <person name="Zhou D."/>
            <person name="Zhang D."/>
            <person name="Ding G."/>
            <person name="Shi L."/>
            <person name="Hou Q."/>
            <person name="Ye Y."/>
            <person name="Xu Y."/>
            <person name="Zhou H."/>
            <person name="Xiong C."/>
            <person name="Li S."/>
            <person name="Yu J."/>
            <person name="Hong S."/>
            <person name="Yu X."/>
            <person name="Zou P."/>
            <person name="Chen C."/>
            <person name="Chang X."/>
            <person name="Wang W."/>
            <person name="Lv Y."/>
            <person name="Sun Y."/>
            <person name="Ma L."/>
            <person name="Shen B."/>
            <person name="Zhu C."/>
        </authorList>
    </citation>
    <scope>NUCLEOTIDE SEQUENCE [LARGE SCALE GENOMIC DNA]</scope>
</reference>
<proteinExistence type="predicted"/>
<keyword evidence="3" id="KW-1185">Reference proteome</keyword>
<gene>
    <name evidence="1" type="ORF">ZHAS_00015131</name>
</gene>
<dbReference type="EMBL" id="KE525327">
    <property type="protein sequence ID" value="KFB47086.1"/>
    <property type="molecule type" value="Genomic_DNA"/>
</dbReference>
<organism evidence="1">
    <name type="scientific">Anopheles sinensis</name>
    <name type="common">Mosquito</name>
    <dbReference type="NCBI Taxonomy" id="74873"/>
    <lineage>
        <taxon>Eukaryota</taxon>
        <taxon>Metazoa</taxon>
        <taxon>Ecdysozoa</taxon>
        <taxon>Arthropoda</taxon>
        <taxon>Hexapoda</taxon>
        <taxon>Insecta</taxon>
        <taxon>Pterygota</taxon>
        <taxon>Neoptera</taxon>
        <taxon>Endopterygota</taxon>
        <taxon>Diptera</taxon>
        <taxon>Nematocera</taxon>
        <taxon>Culicoidea</taxon>
        <taxon>Culicidae</taxon>
        <taxon>Anophelinae</taxon>
        <taxon>Anopheles</taxon>
    </lineage>
</organism>
<name>A0A084WA42_ANOSI</name>